<protein>
    <submittedName>
        <fullName evidence="1">Charged multivesicular body protein 7</fullName>
    </submittedName>
</protein>
<evidence type="ECO:0000313" key="1">
    <source>
        <dbReference type="EMBL" id="KAK3916611.1"/>
    </source>
</evidence>
<organism evidence="1 2">
    <name type="scientific">Frankliniella fusca</name>
    <dbReference type="NCBI Taxonomy" id="407009"/>
    <lineage>
        <taxon>Eukaryota</taxon>
        <taxon>Metazoa</taxon>
        <taxon>Ecdysozoa</taxon>
        <taxon>Arthropoda</taxon>
        <taxon>Hexapoda</taxon>
        <taxon>Insecta</taxon>
        <taxon>Pterygota</taxon>
        <taxon>Neoptera</taxon>
        <taxon>Paraneoptera</taxon>
        <taxon>Thysanoptera</taxon>
        <taxon>Terebrantia</taxon>
        <taxon>Thripoidea</taxon>
        <taxon>Thripidae</taxon>
        <taxon>Frankliniella</taxon>
    </lineage>
</organism>
<dbReference type="Proteomes" id="UP001219518">
    <property type="component" value="Unassembled WGS sequence"/>
</dbReference>
<accession>A0AAE1LE20</accession>
<reference evidence="1" key="1">
    <citation type="submission" date="2021-07" db="EMBL/GenBank/DDBJ databases">
        <authorList>
            <person name="Catto M.A."/>
            <person name="Jacobson A."/>
            <person name="Kennedy G."/>
            <person name="Labadie P."/>
            <person name="Hunt B.G."/>
            <person name="Srinivasan R."/>
        </authorList>
    </citation>
    <scope>NUCLEOTIDE SEQUENCE</scope>
    <source>
        <strain evidence="1">PL_HMW_Pooled</strain>
        <tissue evidence="1">Head</tissue>
    </source>
</reference>
<comment type="caution">
    <text evidence="1">The sequence shown here is derived from an EMBL/GenBank/DDBJ whole genome shotgun (WGS) entry which is preliminary data.</text>
</comment>
<proteinExistence type="predicted"/>
<reference evidence="1" key="2">
    <citation type="journal article" date="2023" name="BMC Genomics">
        <title>Pest status, molecular evolution, and epigenetic factors derived from the genome assembly of Frankliniella fusca, a thysanopteran phytovirus vector.</title>
        <authorList>
            <person name="Catto M.A."/>
            <person name="Labadie P.E."/>
            <person name="Jacobson A.L."/>
            <person name="Kennedy G.G."/>
            <person name="Srinivasan R."/>
            <person name="Hunt B.G."/>
        </authorList>
    </citation>
    <scope>NUCLEOTIDE SEQUENCE</scope>
    <source>
        <strain evidence="1">PL_HMW_Pooled</strain>
    </source>
</reference>
<dbReference type="AlphaFoldDB" id="A0AAE1LE20"/>
<keyword evidence="2" id="KW-1185">Reference proteome</keyword>
<gene>
    <name evidence="1" type="ORF">KUF71_000820</name>
</gene>
<name>A0AAE1LE20_9NEOP</name>
<dbReference type="EMBL" id="JAHWGI010000551">
    <property type="protein sequence ID" value="KAK3916611.1"/>
    <property type="molecule type" value="Genomic_DNA"/>
</dbReference>
<sequence length="21" mass="2405">MMARSCNIILFTKQLMQTSST</sequence>
<evidence type="ECO:0000313" key="2">
    <source>
        <dbReference type="Proteomes" id="UP001219518"/>
    </source>
</evidence>